<proteinExistence type="predicted"/>
<protein>
    <submittedName>
        <fullName evidence="2">Uncharacterized protein</fullName>
    </submittedName>
</protein>
<dbReference type="EMBL" id="PJQD01000150">
    <property type="protein sequence ID" value="POY70072.1"/>
    <property type="molecule type" value="Genomic_DNA"/>
</dbReference>
<feature type="compositionally biased region" description="Low complexity" evidence="1">
    <location>
        <begin position="77"/>
        <end position="91"/>
    </location>
</feature>
<keyword evidence="3" id="KW-1185">Reference proteome</keyword>
<feature type="region of interest" description="Disordered" evidence="1">
    <location>
        <begin position="50"/>
        <end position="91"/>
    </location>
</feature>
<comment type="caution">
    <text evidence="2">The sequence shown here is derived from an EMBL/GenBank/DDBJ whole genome shotgun (WGS) entry which is preliminary data.</text>
</comment>
<dbReference type="AlphaFoldDB" id="A0A2S5AZV7"/>
<name>A0A2S5AZV7_9BASI</name>
<sequence>PGLVADENDVSSRLSPLCSFACLQRDRVLDSERSKCERCPCLTSRRSMRSSRRLCSPPPSNSLNSQPCHRRQPLPGTSTLTRSRKSSSVPS</sequence>
<dbReference type="Proteomes" id="UP000237144">
    <property type="component" value="Unassembled WGS sequence"/>
</dbReference>
<gene>
    <name evidence="2" type="ORF">BMF94_6934</name>
</gene>
<evidence type="ECO:0000313" key="2">
    <source>
        <dbReference type="EMBL" id="POY70072.1"/>
    </source>
</evidence>
<reference evidence="2 3" key="1">
    <citation type="journal article" date="2018" name="Front. Microbiol.">
        <title>Prospects for Fungal Bioremediation of Acidic Radioactive Waste Sites: Characterization and Genome Sequence of Rhodotorula taiwanensis MD1149.</title>
        <authorList>
            <person name="Tkavc R."/>
            <person name="Matrosova V.Y."/>
            <person name="Grichenko O.E."/>
            <person name="Gostincar C."/>
            <person name="Volpe R.P."/>
            <person name="Klimenkova P."/>
            <person name="Gaidamakova E.K."/>
            <person name="Zhou C.E."/>
            <person name="Stewart B.J."/>
            <person name="Lyman M.G."/>
            <person name="Malfatti S.A."/>
            <person name="Rubinfeld B."/>
            <person name="Courtot M."/>
            <person name="Singh J."/>
            <person name="Dalgard C.L."/>
            <person name="Hamilton T."/>
            <person name="Frey K.G."/>
            <person name="Gunde-Cimerman N."/>
            <person name="Dugan L."/>
            <person name="Daly M.J."/>
        </authorList>
    </citation>
    <scope>NUCLEOTIDE SEQUENCE [LARGE SCALE GENOMIC DNA]</scope>
    <source>
        <strain evidence="2 3">MD1149</strain>
    </source>
</reference>
<organism evidence="2 3">
    <name type="scientific">Rhodotorula taiwanensis</name>
    <dbReference type="NCBI Taxonomy" id="741276"/>
    <lineage>
        <taxon>Eukaryota</taxon>
        <taxon>Fungi</taxon>
        <taxon>Dikarya</taxon>
        <taxon>Basidiomycota</taxon>
        <taxon>Pucciniomycotina</taxon>
        <taxon>Microbotryomycetes</taxon>
        <taxon>Sporidiobolales</taxon>
        <taxon>Sporidiobolaceae</taxon>
        <taxon>Rhodotorula</taxon>
    </lineage>
</organism>
<accession>A0A2S5AZV7</accession>
<feature type="non-terminal residue" evidence="2">
    <location>
        <position position="1"/>
    </location>
</feature>
<evidence type="ECO:0000313" key="3">
    <source>
        <dbReference type="Proteomes" id="UP000237144"/>
    </source>
</evidence>
<evidence type="ECO:0000256" key="1">
    <source>
        <dbReference type="SAM" id="MobiDB-lite"/>
    </source>
</evidence>